<dbReference type="InterPro" id="IPR000210">
    <property type="entry name" value="BTB/POZ_dom"/>
</dbReference>
<dbReference type="Gene3D" id="1.10.10.1730">
    <property type="entry name" value="Folliculin"/>
    <property type="match status" value="1"/>
</dbReference>
<dbReference type="CDD" id="cd18363">
    <property type="entry name" value="BTB_POZ_KCTD3-like"/>
    <property type="match status" value="1"/>
</dbReference>
<evidence type="ECO:0000256" key="1">
    <source>
        <dbReference type="ARBA" id="ARBA00009572"/>
    </source>
</evidence>
<dbReference type="InterPro" id="IPR044886">
    <property type="entry name" value="FLCN_DENN_C_sf"/>
</dbReference>
<reference evidence="7" key="1">
    <citation type="submission" date="2007-04" db="EMBL/GenBank/DDBJ databases">
        <title>Annotation of Pediculus humanus corporis strain USDA.</title>
        <authorList>
            <person name="Kirkness E."/>
            <person name="Hannick L."/>
            <person name="Hass B."/>
            <person name="Bruggner R."/>
            <person name="Lawson D."/>
            <person name="Bidwell S."/>
            <person name="Joardar V."/>
            <person name="Caler E."/>
            <person name="Walenz B."/>
            <person name="Inman J."/>
            <person name="Schobel S."/>
            <person name="Galinsky K."/>
            <person name="Amedeo P."/>
            <person name="Strausberg R."/>
        </authorList>
    </citation>
    <scope>NUCLEOTIDE SEQUENCE</scope>
    <source>
        <strain evidence="7">USDA</strain>
    </source>
</reference>
<dbReference type="Gene3D" id="2.130.10.10">
    <property type="entry name" value="YVTN repeat-like/Quinoprotein amine dehydrogenase"/>
    <property type="match status" value="1"/>
</dbReference>
<evidence type="ECO:0000256" key="3">
    <source>
        <dbReference type="ARBA" id="ARBA00022574"/>
    </source>
</evidence>
<dbReference type="SUPFAM" id="SSF54695">
    <property type="entry name" value="POZ domain"/>
    <property type="match status" value="1"/>
</dbReference>
<dbReference type="KEGG" id="phu:Phum_PHUM390830"/>
<reference evidence="8" key="3">
    <citation type="submission" date="2021-02" db="UniProtKB">
        <authorList>
            <consortium name="EnsemblMetazoa"/>
        </authorList>
    </citation>
    <scope>IDENTIFICATION</scope>
    <source>
        <strain evidence="8">USDA</strain>
    </source>
</reference>
<accession>E0VR22</accession>
<evidence type="ECO:0000256" key="2">
    <source>
        <dbReference type="ARBA" id="ARBA00022553"/>
    </source>
</evidence>
<dbReference type="Gene3D" id="3.40.50.12430">
    <property type="match status" value="1"/>
</dbReference>
<dbReference type="SMART" id="SM00225">
    <property type="entry name" value="BTB"/>
    <property type="match status" value="1"/>
</dbReference>
<sequence>MNAIFSLSHFCETHGPTVLLSTQAFHFAGEDHSGTIEPLGVQFFGCVQKLKAYNGSSVFENLKNTKCEAIMAASHPSHVGDIVHLNVGGTRFSTSRQTLTWIPDSFFTALLSGRIPSLRDETGAIFIDRDPQNFSIILNYLRTKDINLQITDLRILRQEAEYYGITPLVKRLLLCEDITQSSCGDVLFYGLLPQPNFPLHDATENLKKNHELLAENHFSHPNTNPLSSSATLMPLPCHSNESAVQQPLHYFNEHSKVNSNAFKNVPLDAKTASYGSTSSCNSNCSSNELRIMASKTVNLHSRNASLDLKHSRNSSLDFNKTIKNENGMVSLNYHPDFWADPMRVRTIRAHHNWISVAYAHFVTCFHLKDSSGWQHVFTSPYIENCIEHIAINAKINQGANGDYLKMVAISCGSQIYLWNILEDGGKINVGTFKLNVRVEYLFFIGSQLVALSLSGKIGVWHSMTQHWQIQDVLPITSFDTAGSFLLLGCSNGSIYYIDMQKFPLRMKDNDLLVTELYRDPSKDPITAISVYLTPKTSICGNWIEIAYGTKSGVVRVIAQHPETVGHGPQLFQTFTVHQNPVIKVSLSEKFLISVCSEYSHVRTWNVNRFRGMISTQPGSTPMASFKIISLDATDSFVGYVTKNDCGPFGEQDDEQVFVQKVVPESDKLFVRLASNGKRVCVITSVDGTVITSFCVHECEGSRRMGSRPRRFIFTGHSNGTLQIWDLTLALELANKNESLTQISGGPTSTELLRLLDQCELSNSLCSTPCISPCPWTSTSSTRLKSSNTMFLTQNQESQSHIKDSETWNKNATLLNQCILFNFIIIIDVIACESTSGFISNDYKNKISFISARLSIDSNVTLLLKQGAIRSLSCEVIPGKEGLVYFGDSSRGHFLSNAFCLKDAQARGFHRWYSIVIYMKDKHLLLNSWPFFEKYMHKLIVDLQTKASQVFTQEQNMCSQRKLRLSGIKSNHSTTRSLVKLTGSPHVFAQLHLWFSWLLSTGGKRLEENTPMRMLNTRSDTSHKVDTFDKKSRTIDKLDDFIWHLRKLRNIFGKYNFQKIIYSTLIGRQIIVRGPKEFVGLLLNILKLFLPSCKSSLIKYDEKYKCRDISSIIGLSLYAAVPKSCYNLLRLDIVPHQTCDYFIDSNNDDYDRYNFILKCENKLPEKLPTLLVKIDKALADDTLSDKVVWLHVYSLLEQWFHTAEVLKEANKKCNEIYYSSLMQFLGIKEHDKNLIKFWTT</sequence>
<dbReference type="Pfam" id="PF11704">
    <property type="entry name" value="Folliculin"/>
    <property type="match status" value="1"/>
</dbReference>
<dbReference type="EMBL" id="AAZO01004572">
    <property type="status" value="NOT_ANNOTATED_CDS"/>
    <property type="molecule type" value="Genomic_DNA"/>
</dbReference>
<dbReference type="VEuPathDB" id="VectorBase:PHUM390830"/>
<dbReference type="FunCoup" id="E0VR22">
    <property type="interactions" value="433"/>
</dbReference>
<dbReference type="PROSITE" id="PS50097">
    <property type="entry name" value="BTB"/>
    <property type="match status" value="1"/>
</dbReference>
<reference evidence="7" key="2">
    <citation type="submission" date="2007-04" db="EMBL/GenBank/DDBJ databases">
        <title>The genome of the human body louse.</title>
        <authorList>
            <consortium name="The Human Body Louse Genome Consortium"/>
            <person name="Kirkness E."/>
            <person name="Walenz B."/>
            <person name="Hass B."/>
            <person name="Bruggner R."/>
            <person name="Strausberg R."/>
        </authorList>
    </citation>
    <scope>NUCLEOTIDE SEQUENCE</scope>
    <source>
        <strain evidence="7">USDA</strain>
    </source>
</reference>
<dbReference type="Gene3D" id="3.30.710.10">
    <property type="entry name" value="Potassium Channel Kv1.1, Chain A"/>
    <property type="match status" value="1"/>
</dbReference>
<dbReference type="Proteomes" id="UP000009046">
    <property type="component" value="Unassembled WGS sequence"/>
</dbReference>
<dbReference type="GO" id="GO:0005096">
    <property type="term" value="F:GTPase activator activity"/>
    <property type="evidence" value="ECO:0007669"/>
    <property type="project" value="InterPro"/>
</dbReference>
<keyword evidence="2" id="KW-0597">Phosphoprotein</keyword>
<dbReference type="Pfam" id="PF02214">
    <property type="entry name" value="BTB_2"/>
    <property type="match status" value="1"/>
</dbReference>
<keyword evidence="9" id="KW-1185">Reference proteome</keyword>
<dbReference type="SMART" id="SM00320">
    <property type="entry name" value="WD40"/>
    <property type="match status" value="2"/>
</dbReference>
<protein>
    <recommendedName>
        <fullName evidence="10">BTB domain-containing protein</fullName>
    </recommendedName>
</protein>
<dbReference type="GO" id="GO:0051260">
    <property type="term" value="P:protein homooligomerization"/>
    <property type="evidence" value="ECO:0007669"/>
    <property type="project" value="InterPro"/>
</dbReference>
<keyword evidence="3" id="KW-0853">WD repeat</keyword>
<dbReference type="HOGENOM" id="CLU_266903_0_0_1"/>
<dbReference type="InterPro" id="IPR036322">
    <property type="entry name" value="WD40_repeat_dom_sf"/>
</dbReference>
<proteinExistence type="inferred from homology"/>
<dbReference type="eggNOG" id="KOG2714">
    <property type="taxonomic scope" value="Eukaryota"/>
</dbReference>
<dbReference type="Pfam" id="PF16692">
    <property type="entry name" value="Folliculin_C"/>
    <property type="match status" value="1"/>
</dbReference>
<feature type="domain" description="BTB" evidence="5">
    <location>
        <begin position="81"/>
        <end position="150"/>
    </location>
</feature>
<name>E0VR22_PEDHC</name>
<dbReference type="InterPro" id="IPR003131">
    <property type="entry name" value="T1-type_BTB"/>
</dbReference>
<evidence type="ECO:0000259" key="6">
    <source>
        <dbReference type="PROSITE" id="PS51834"/>
    </source>
</evidence>
<dbReference type="PROSITE" id="PS51834">
    <property type="entry name" value="DENN_FLCN_SMCR8"/>
    <property type="match status" value="1"/>
</dbReference>
<evidence type="ECO:0000313" key="7">
    <source>
        <dbReference type="EMBL" id="EEB15828.1"/>
    </source>
</evidence>
<dbReference type="SUPFAM" id="SSF50978">
    <property type="entry name" value="WD40 repeat-like"/>
    <property type="match status" value="1"/>
</dbReference>
<dbReference type="GeneID" id="8237571"/>
<dbReference type="FunFam" id="3.30.710.10:FF:000038">
    <property type="entry name" value="BTB/POZ domain-containing protein KCTD3 isoform X1"/>
    <property type="match status" value="1"/>
</dbReference>
<dbReference type="EMBL" id="DS235442">
    <property type="protein sequence ID" value="EEB15828.1"/>
    <property type="molecule type" value="Genomic_DNA"/>
</dbReference>
<evidence type="ECO:0000313" key="9">
    <source>
        <dbReference type="Proteomes" id="UP000009046"/>
    </source>
</evidence>
<dbReference type="PANTHER" id="PTHR15859">
    <property type="entry name" value="SETA BINDING PROTEIN 1"/>
    <property type="match status" value="1"/>
</dbReference>
<gene>
    <name evidence="8" type="primary">8237571</name>
    <name evidence="7" type="ORF">Phum_PHUM390830</name>
</gene>
<dbReference type="OrthoDB" id="6077599at2759"/>
<evidence type="ECO:0008006" key="10">
    <source>
        <dbReference type="Google" id="ProtNLM"/>
    </source>
</evidence>
<evidence type="ECO:0000256" key="4">
    <source>
        <dbReference type="ARBA" id="ARBA00022737"/>
    </source>
</evidence>
<comment type="similarity">
    <text evidence="1">Belongs to the KCTD3 family.</text>
</comment>
<dbReference type="InterPro" id="IPR001680">
    <property type="entry name" value="WD40_rpt"/>
</dbReference>
<dbReference type="PANTHER" id="PTHR15859:SF1">
    <property type="entry name" value="BTB DOMAIN-CONTAINING PROTEIN"/>
    <property type="match status" value="1"/>
</dbReference>
<dbReference type="AlphaFoldDB" id="E0VR22"/>
<dbReference type="InterPro" id="IPR047876">
    <property type="entry name" value="SHKBP1/KCTD3"/>
</dbReference>
<dbReference type="EnsemblMetazoa" id="PHUM390830-RA">
    <property type="protein sequence ID" value="PHUM390830-PA"/>
    <property type="gene ID" value="PHUM390830"/>
</dbReference>
<evidence type="ECO:0000259" key="5">
    <source>
        <dbReference type="PROSITE" id="PS50097"/>
    </source>
</evidence>
<dbReference type="CTD" id="8237571"/>
<dbReference type="InterPro" id="IPR011333">
    <property type="entry name" value="SKP1/BTB/POZ_sf"/>
</dbReference>
<dbReference type="InParanoid" id="E0VR22"/>
<keyword evidence="4" id="KW-0677">Repeat</keyword>
<dbReference type="eggNOG" id="KOG3715">
    <property type="taxonomic scope" value="Eukaryota"/>
</dbReference>
<evidence type="ECO:0000313" key="8">
    <source>
        <dbReference type="EnsemblMetazoa" id="PHUM390830-PA"/>
    </source>
</evidence>
<organism>
    <name type="scientific">Pediculus humanus subsp. corporis</name>
    <name type="common">Body louse</name>
    <dbReference type="NCBI Taxonomy" id="121224"/>
    <lineage>
        <taxon>Eukaryota</taxon>
        <taxon>Metazoa</taxon>
        <taxon>Ecdysozoa</taxon>
        <taxon>Arthropoda</taxon>
        <taxon>Hexapoda</taxon>
        <taxon>Insecta</taxon>
        <taxon>Pterygota</taxon>
        <taxon>Neoptera</taxon>
        <taxon>Paraneoptera</taxon>
        <taxon>Psocodea</taxon>
        <taxon>Troctomorpha</taxon>
        <taxon>Phthiraptera</taxon>
        <taxon>Anoplura</taxon>
        <taxon>Pediculidae</taxon>
        <taxon>Pediculus</taxon>
    </lineage>
</organism>
<dbReference type="InterPro" id="IPR015943">
    <property type="entry name" value="WD40/YVTN_repeat-like_dom_sf"/>
</dbReference>
<dbReference type="STRING" id="121224.E0VR22"/>
<feature type="domain" description="UDENN FLCN/SMCR8-type" evidence="6">
    <location>
        <begin position="828"/>
        <end position="1239"/>
    </location>
</feature>
<dbReference type="InterPro" id="IPR037520">
    <property type="entry name" value="Folliculin/SMCR8_longin"/>
</dbReference>
<dbReference type="RefSeq" id="XP_002428566.1">
    <property type="nucleotide sequence ID" value="XM_002428521.1"/>
</dbReference>
<dbReference type="InterPro" id="IPR037521">
    <property type="entry name" value="FLCN/SMCR8_DENN"/>
</dbReference>
<dbReference type="InterPro" id="IPR032035">
    <property type="entry name" value="Folliculin_DENN"/>
</dbReference>